<organism evidence="2 3">
    <name type="scientific">Candidatus Lachnoclostridium stercoravium</name>
    <dbReference type="NCBI Taxonomy" id="2838633"/>
    <lineage>
        <taxon>Bacteria</taxon>
        <taxon>Bacillati</taxon>
        <taxon>Bacillota</taxon>
        <taxon>Clostridia</taxon>
        <taxon>Lachnospirales</taxon>
        <taxon>Lachnospiraceae</taxon>
    </lineage>
</organism>
<dbReference type="Proteomes" id="UP000823900">
    <property type="component" value="Unassembled WGS sequence"/>
</dbReference>
<dbReference type="Pfam" id="PF16152">
    <property type="entry name" value="DUF4860"/>
    <property type="match status" value="1"/>
</dbReference>
<dbReference type="EMBL" id="DWZA01000037">
    <property type="protein sequence ID" value="HJA70754.1"/>
    <property type="molecule type" value="Genomic_DNA"/>
</dbReference>
<keyword evidence="1" id="KW-1133">Transmembrane helix</keyword>
<accession>A0A9D2HHU5</accession>
<protein>
    <submittedName>
        <fullName evidence="2">DUF4860 domain-containing protein</fullName>
    </submittedName>
</protein>
<dbReference type="InterPro" id="IPR032340">
    <property type="entry name" value="DUF4860"/>
</dbReference>
<name>A0A9D2HHU5_9FIRM</name>
<evidence type="ECO:0000313" key="2">
    <source>
        <dbReference type="EMBL" id="HJA70754.1"/>
    </source>
</evidence>
<evidence type="ECO:0000313" key="3">
    <source>
        <dbReference type="Proteomes" id="UP000823900"/>
    </source>
</evidence>
<sequence length="164" mass="18179">MNKSSAKRGQAVSLLFTMLLFLVFVLCALFTVLIGGKVYENINRRAEENFDGSTALHYVANKVRQSDRMGMVDVMEIDGTPVLEIRQEANGETYVTWIYCHEGWIRELFTFEGSGLGLADGLPITECSVLDIETDGRIITISTEGSGQSSIMLSVRSEGSREQQ</sequence>
<keyword evidence="1" id="KW-0812">Transmembrane</keyword>
<evidence type="ECO:0000256" key="1">
    <source>
        <dbReference type="SAM" id="Phobius"/>
    </source>
</evidence>
<comment type="caution">
    <text evidence="2">The sequence shown here is derived from an EMBL/GenBank/DDBJ whole genome shotgun (WGS) entry which is preliminary data.</text>
</comment>
<feature type="transmembrane region" description="Helical" evidence="1">
    <location>
        <begin position="12"/>
        <end position="35"/>
    </location>
</feature>
<reference evidence="2" key="1">
    <citation type="journal article" date="2021" name="PeerJ">
        <title>Extensive microbial diversity within the chicken gut microbiome revealed by metagenomics and culture.</title>
        <authorList>
            <person name="Gilroy R."/>
            <person name="Ravi A."/>
            <person name="Getino M."/>
            <person name="Pursley I."/>
            <person name="Horton D.L."/>
            <person name="Alikhan N.F."/>
            <person name="Baker D."/>
            <person name="Gharbi K."/>
            <person name="Hall N."/>
            <person name="Watson M."/>
            <person name="Adriaenssens E.M."/>
            <person name="Foster-Nyarko E."/>
            <person name="Jarju S."/>
            <person name="Secka A."/>
            <person name="Antonio M."/>
            <person name="Oren A."/>
            <person name="Chaudhuri R.R."/>
            <person name="La Ragione R."/>
            <person name="Hildebrand F."/>
            <person name="Pallen M.J."/>
        </authorList>
    </citation>
    <scope>NUCLEOTIDE SEQUENCE</scope>
    <source>
        <strain evidence="2">CHK178-16964</strain>
    </source>
</reference>
<keyword evidence="1" id="KW-0472">Membrane</keyword>
<gene>
    <name evidence="2" type="ORF">IAA07_04130</name>
</gene>
<proteinExistence type="predicted"/>
<dbReference type="AlphaFoldDB" id="A0A9D2HHU5"/>
<reference evidence="2" key="2">
    <citation type="submission" date="2021-04" db="EMBL/GenBank/DDBJ databases">
        <authorList>
            <person name="Gilroy R."/>
        </authorList>
    </citation>
    <scope>NUCLEOTIDE SEQUENCE</scope>
    <source>
        <strain evidence="2">CHK178-16964</strain>
    </source>
</reference>